<dbReference type="Gene3D" id="3.30.1330.10">
    <property type="entry name" value="PurM-like, N-terminal domain"/>
    <property type="match status" value="1"/>
</dbReference>
<dbReference type="CDD" id="cd02197">
    <property type="entry name" value="HypE"/>
    <property type="match status" value="1"/>
</dbReference>
<dbReference type="AlphaFoldDB" id="A0A2R7Y9A1"/>
<gene>
    <name evidence="4" type="ORF">B7O98_00300</name>
</gene>
<dbReference type="SUPFAM" id="SSF56042">
    <property type="entry name" value="PurM C-terminal domain-like"/>
    <property type="match status" value="1"/>
</dbReference>
<dbReference type="PIRSF" id="PIRSF005644">
    <property type="entry name" value="Hdrgns_mtr_HypE"/>
    <property type="match status" value="1"/>
</dbReference>
<dbReference type="GO" id="GO:0051604">
    <property type="term" value="P:protein maturation"/>
    <property type="evidence" value="ECO:0007669"/>
    <property type="project" value="TreeGrafter"/>
</dbReference>
<feature type="domain" description="PurM-like N-terminal" evidence="2">
    <location>
        <begin position="52"/>
        <end position="164"/>
    </location>
</feature>
<feature type="domain" description="PurM-like C-terminal" evidence="3">
    <location>
        <begin position="175"/>
        <end position="321"/>
    </location>
</feature>
<dbReference type="PANTHER" id="PTHR30303">
    <property type="entry name" value="HYDROGENASE ISOENZYMES FORMATION PROTEIN HYPE"/>
    <property type="match status" value="1"/>
</dbReference>
<evidence type="ECO:0000313" key="4">
    <source>
        <dbReference type="EMBL" id="PUA33899.1"/>
    </source>
</evidence>
<proteinExistence type="inferred from homology"/>
<accession>A0A2R7Y9A1</accession>
<dbReference type="InterPro" id="IPR036921">
    <property type="entry name" value="PurM-like_N_sf"/>
</dbReference>
<sequence>MTLVARLTESKVSLTHGSGSSEAWRFIKELIVDRVPENLRRVEGGYGLEVMDDGAVLKLNDGSYLVVTTDSFTVNPLKFPGGDIGSLAVHGVINDLVVMGAKPIAFMDTLVVEEGFPESELREVVDSMINSLVSEGIALIGGDFKVMPRGSIDKLVITGVGIGVSRRPIVDVELKPGDKIIVTGYIAEHGATILAAQLGLLDKVTNLRSDTKPLTKTVFKVIETFEGRVHAARDPTRGGLAATLNEWASSTSLTIKVYRDKIPLREEVKAFLEALGVDPLSLASEGIAVLAVDPEVHEEVLKELRRVGEVNAEVIGEVITPPNKMLVGKVVGVTEVGGKVLIESKSINLPRIC</sequence>
<protein>
    <submittedName>
        <fullName evidence="4">Hydrogenase expression/formation protein HypE</fullName>
    </submittedName>
</protein>
<dbReference type="NCBIfam" id="TIGR02124">
    <property type="entry name" value="hypE"/>
    <property type="match status" value="1"/>
</dbReference>
<comment type="caution">
    <text evidence="4">The sequence shown here is derived from an EMBL/GenBank/DDBJ whole genome shotgun (WGS) entry which is preliminary data.</text>
</comment>
<evidence type="ECO:0000256" key="1">
    <source>
        <dbReference type="ARBA" id="ARBA00006243"/>
    </source>
</evidence>
<dbReference type="PANTHER" id="PTHR30303:SF0">
    <property type="entry name" value="CARBAMOYL DEHYDRATASE HYPE"/>
    <property type="match status" value="1"/>
</dbReference>
<name>A0A2R7Y9A1_9CREN</name>
<dbReference type="InterPro" id="IPR011854">
    <property type="entry name" value="HypE"/>
</dbReference>
<evidence type="ECO:0000313" key="5">
    <source>
        <dbReference type="Proteomes" id="UP000244093"/>
    </source>
</evidence>
<dbReference type="SUPFAM" id="SSF55326">
    <property type="entry name" value="PurM N-terminal domain-like"/>
    <property type="match status" value="1"/>
</dbReference>
<dbReference type="Gene3D" id="3.90.650.10">
    <property type="entry name" value="PurM-like C-terminal domain"/>
    <property type="match status" value="1"/>
</dbReference>
<organism evidence="4 5">
    <name type="scientific">Zestosphaera tikiterensis</name>
    <dbReference type="NCBI Taxonomy" id="1973259"/>
    <lineage>
        <taxon>Archaea</taxon>
        <taxon>Thermoproteota</taxon>
        <taxon>Thermoprotei</taxon>
        <taxon>Desulfurococcales</taxon>
        <taxon>Desulfurococcaceae</taxon>
        <taxon>Zestosphaera</taxon>
    </lineage>
</organism>
<comment type="similarity">
    <text evidence="1">Belongs to the HypE family.</text>
</comment>
<dbReference type="InterPro" id="IPR010918">
    <property type="entry name" value="PurM-like_C_dom"/>
</dbReference>
<dbReference type="InterPro" id="IPR016188">
    <property type="entry name" value="PurM-like_N"/>
</dbReference>
<evidence type="ECO:0000259" key="2">
    <source>
        <dbReference type="Pfam" id="PF00586"/>
    </source>
</evidence>
<dbReference type="EMBL" id="NBVN01000001">
    <property type="protein sequence ID" value="PUA33899.1"/>
    <property type="molecule type" value="Genomic_DNA"/>
</dbReference>
<dbReference type="Pfam" id="PF02769">
    <property type="entry name" value="AIRS_C"/>
    <property type="match status" value="1"/>
</dbReference>
<dbReference type="InterPro" id="IPR036676">
    <property type="entry name" value="PurM-like_C_sf"/>
</dbReference>
<dbReference type="Proteomes" id="UP000244093">
    <property type="component" value="Unassembled WGS sequence"/>
</dbReference>
<dbReference type="Pfam" id="PF00586">
    <property type="entry name" value="AIRS"/>
    <property type="match status" value="1"/>
</dbReference>
<evidence type="ECO:0000259" key="3">
    <source>
        <dbReference type="Pfam" id="PF02769"/>
    </source>
</evidence>
<reference evidence="4 5" key="1">
    <citation type="journal article" date="2018" name="Syst. Appl. Microbiol.">
        <title>A new symbiotic nanoarchaeote (Candidatus Nanoclepta minutus) and its host (Zestosphaera tikiterensis gen. nov., sp. nov.) from a New Zealand hot spring.</title>
        <authorList>
            <person name="St John E."/>
            <person name="Liu Y."/>
            <person name="Podar M."/>
            <person name="Stott M.B."/>
            <person name="Meneghin J."/>
            <person name="Chen Z."/>
            <person name="Lagutin K."/>
            <person name="Mitchell K."/>
            <person name="Reysenbach A.L."/>
        </authorList>
    </citation>
    <scope>NUCLEOTIDE SEQUENCE [LARGE SCALE GENOMIC DNA]</scope>
    <source>
        <strain evidence="4">NZ3</strain>
    </source>
</reference>